<dbReference type="GO" id="GO:0034394">
    <property type="term" value="P:protein localization to cell surface"/>
    <property type="evidence" value="ECO:0007669"/>
    <property type="project" value="TreeGrafter"/>
</dbReference>
<dbReference type="Ensembl" id="ENSECRT00000003866.1">
    <property type="protein sequence ID" value="ENSECRP00000003805.1"/>
    <property type="gene ID" value="ENSECRG00000002615.1"/>
</dbReference>
<reference evidence="4" key="2">
    <citation type="submission" date="2025-08" db="UniProtKB">
        <authorList>
            <consortium name="Ensembl"/>
        </authorList>
    </citation>
    <scope>IDENTIFICATION</scope>
</reference>
<dbReference type="GO" id="GO:0043025">
    <property type="term" value="C:neuronal cell body"/>
    <property type="evidence" value="ECO:0007669"/>
    <property type="project" value="TreeGrafter"/>
</dbReference>
<organism evidence="4 5">
    <name type="scientific">Erpetoichthys calabaricus</name>
    <name type="common">Rope fish</name>
    <name type="synonym">Calamoichthys calabaricus</name>
    <dbReference type="NCBI Taxonomy" id="27687"/>
    <lineage>
        <taxon>Eukaryota</taxon>
        <taxon>Metazoa</taxon>
        <taxon>Chordata</taxon>
        <taxon>Craniata</taxon>
        <taxon>Vertebrata</taxon>
        <taxon>Euteleostomi</taxon>
        <taxon>Actinopterygii</taxon>
        <taxon>Polypteriformes</taxon>
        <taxon>Polypteridae</taxon>
        <taxon>Erpetoichthys</taxon>
    </lineage>
</organism>
<dbReference type="Pfam" id="PF15361">
    <property type="entry name" value="RIC3"/>
    <property type="match status" value="1"/>
</dbReference>
<feature type="region of interest" description="Disordered" evidence="1">
    <location>
        <begin position="125"/>
        <end position="145"/>
    </location>
</feature>
<dbReference type="AlphaFoldDB" id="A0A8C4RLB7"/>
<proteinExistence type="predicted"/>
<keyword evidence="5" id="KW-1185">Reference proteome</keyword>
<evidence type="ECO:0000313" key="4">
    <source>
        <dbReference type="Ensembl" id="ENSECRP00000003805.1"/>
    </source>
</evidence>
<dbReference type="GO" id="GO:0045202">
    <property type="term" value="C:synapse"/>
    <property type="evidence" value="ECO:0007669"/>
    <property type="project" value="GOC"/>
</dbReference>
<feature type="domain" description="Resistance to inhibitors of cholinesterase protein 3 N-terminal" evidence="3">
    <location>
        <begin position="16"/>
        <end position="166"/>
    </location>
</feature>
<evidence type="ECO:0000256" key="2">
    <source>
        <dbReference type="SAM" id="Phobius"/>
    </source>
</evidence>
<accession>A0A8C4RLB7</accession>
<dbReference type="GO" id="GO:0007271">
    <property type="term" value="P:synaptic transmission, cholinergic"/>
    <property type="evidence" value="ECO:0007669"/>
    <property type="project" value="TreeGrafter"/>
</dbReference>
<dbReference type="PANTHER" id="PTHR21723">
    <property type="entry name" value="RESISTANCE TO INHIBITORS OF CHOLINESTERASE PROTEIN 3 RIC3"/>
    <property type="match status" value="1"/>
</dbReference>
<evidence type="ECO:0000256" key="1">
    <source>
        <dbReference type="SAM" id="MobiDB-lite"/>
    </source>
</evidence>
<feature type="region of interest" description="Disordered" evidence="1">
    <location>
        <begin position="293"/>
        <end position="313"/>
    </location>
</feature>
<keyword evidence="2" id="KW-0472">Membrane</keyword>
<feature type="transmembrane region" description="Helical" evidence="2">
    <location>
        <begin position="6"/>
        <end position="23"/>
    </location>
</feature>
<gene>
    <name evidence="4" type="primary">ccdc107</name>
</gene>
<name>A0A8C4RLB7_ERPCA</name>
<sequence length="313" mass="35257">MALSAIHVVMLVFTLLLFTFIMLPRMFGGGSSGSKDARSFGPGSRMRPMHHFGVGFHPLYITPEETKGKSFEGMQDMKKSVEQELKTEKQKSSSKGLVFTLMPLYAIGVGIFAAYKFIKIRSQNNQGRHKNENSEINKNSEETENQLNELEQRLAQTEKMLNSILTQLDPITNCVQSVAVDQKNEIMAQLQSIRQLMKKRGMERSGCETAGPLAENKLDDLIEFPVTNEKISHSDVDWEANAGQENGIADTGTEDIVNDDITNEESLYTNDETFDMDLKSCSNVNLDSMDVIKDLPEETEETGLRRRNKHDEH</sequence>
<keyword evidence="2" id="KW-0812">Transmembrane</keyword>
<dbReference type="GO" id="GO:0043005">
    <property type="term" value="C:neuron projection"/>
    <property type="evidence" value="ECO:0007669"/>
    <property type="project" value="TreeGrafter"/>
</dbReference>
<evidence type="ECO:0000259" key="3">
    <source>
        <dbReference type="Pfam" id="PF15361"/>
    </source>
</evidence>
<keyword evidence="2" id="KW-1133">Transmembrane helix</keyword>
<reference evidence="4" key="3">
    <citation type="submission" date="2025-09" db="UniProtKB">
        <authorList>
            <consortium name="Ensembl"/>
        </authorList>
    </citation>
    <scope>IDENTIFICATION</scope>
</reference>
<evidence type="ECO:0000313" key="5">
    <source>
        <dbReference type="Proteomes" id="UP000694620"/>
    </source>
</evidence>
<dbReference type="InterPro" id="IPR026160">
    <property type="entry name" value="Ric3"/>
</dbReference>
<dbReference type="PANTHER" id="PTHR21723:SF2">
    <property type="entry name" value="RESISTANCE TO INHIBITORS OF CHOLINESTERASE PROTEIN 3 N-TERMINAL DOMAIN-CONTAINING PROTEIN"/>
    <property type="match status" value="1"/>
</dbReference>
<reference evidence="4" key="1">
    <citation type="submission" date="2021-06" db="EMBL/GenBank/DDBJ databases">
        <authorList>
            <consortium name="Wellcome Sanger Institute Data Sharing"/>
        </authorList>
    </citation>
    <scope>NUCLEOTIDE SEQUENCE [LARGE SCALE GENOMIC DNA]</scope>
</reference>
<feature type="compositionally biased region" description="Basic and acidic residues" evidence="1">
    <location>
        <begin position="129"/>
        <end position="141"/>
    </location>
</feature>
<dbReference type="Proteomes" id="UP000694620">
    <property type="component" value="Chromosome 1"/>
</dbReference>
<protein>
    <submittedName>
        <fullName evidence="4">Si:ch73-278m9.1</fullName>
    </submittedName>
</protein>
<dbReference type="InterPro" id="IPR032763">
    <property type="entry name" value="RIC3_N"/>
</dbReference>
<feature type="transmembrane region" description="Helical" evidence="2">
    <location>
        <begin position="96"/>
        <end position="118"/>
    </location>
</feature>
<dbReference type="GeneTree" id="ENSGT00440000034107"/>